<dbReference type="PANTHER" id="PTHR13270">
    <property type="entry name" value="PROTEIN C20ORF116-RELATED"/>
    <property type="match status" value="1"/>
</dbReference>
<feature type="domain" description="RING-type" evidence="4">
    <location>
        <begin position="27"/>
        <end position="80"/>
    </location>
</feature>
<dbReference type="PROSITE" id="PS50089">
    <property type="entry name" value="ZF_RING_2"/>
    <property type="match status" value="1"/>
</dbReference>
<feature type="region of interest" description="Disordered" evidence="3">
    <location>
        <begin position="2452"/>
        <end position="2528"/>
    </location>
</feature>
<feature type="compositionally biased region" description="Basic and acidic residues" evidence="3">
    <location>
        <begin position="1494"/>
        <end position="1512"/>
    </location>
</feature>
<feature type="region of interest" description="Disordered" evidence="3">
    <location>
        <begin position="90"/>
        <end position="193"/>
    </location>
</feature>
<feature type="region of interest" description="Disordered" evidence="3">
    <location>
        <begin position="486"/>
        <end position="572"/>
    </location>
</feature>
<feature type="compositionally biased region" description="Polar residues" evidence="3">
    <location>
        <begin position="144"/>
        <end position="156"/>
    </location>
</feature>
<feature type="compositionally biased region" description="Basic and acidic residues" evidence="3">
    <location>
        <begin position="1426"/>
        <end position="1451"/>
    </location>
</feature>
<gene>
    <name evidence="5" type="ORF">LDHU3_19.1380</name>
</gene>
<feature type="region of interest" description="Disordered" evidence="3">
    <location>
        <begin position="2621"/>
        <end position="2678"/>
    </location>
</feature>
<feature type="compositionally biased region" description="Pro residues" evidence="3">
    <location>
        <begin position="1705"/>
        <end position="1721"/>
    </location>
</feature>
<keyword evidence="1" id="KW-0479">Metal-binding</keyword>
<dbReference type="VEuPathDB" id="TriTrypDB:LdBPK_191140.1"/>
<feature type="region of interest" description="Disordered" evidence="3">
    <location>
        <begin position="2063"/>
        <end position="2093"/>
    </location>
</feature>
<feature type="region of interest" description="Disordered" evidence="3">
    <location>
        <begin position="1808"/>
        <end position="1869"/>
    </location>
</feature>
<feature type="region of interest" description="Disordered" evidence="3">
    <location>
        <begin position="371"/>
        <end position="394"/>
    </location>
</feature>
<feature type="region of interest" description="Disordered" evidence="3">
    <location>
        <begin position="736"/>
        <end position="757"/>
    </location>
</feature>
<keyword evidence="1" id="KW-0863">Zinc-finger</keyword>
<feature type="compositionally biased region" description="Basic residues" evidence="3">
    <location>
        <begin position="2486"/>
        <end position="2495"/>
    </location>
</feature>
<feature type="compositionally biased region" description="Low complexity" evidence="3">
    <location>
        <begin position="2515"/>
        <end position="2528"/>
    </location>
</feature>
<keyword evidence="1" id="KW-0862">Zinc</keyword>
<evidence type="ECO:0000313" key="5">
    <source>
        <dbReference type="EMBL" id="CAC5429506.1"/>
    </source>
</evidence>
<evidence type="ECO:0000313" key="6">
    <source>
        <dbReference type="Proteomes" id="UP000601710"/>
    </source>
</evidence>
<evidence type="ECO:0000256" key="3">
    <source>
        <dbReference type="SAM" id="MobiDB-lite"/>
    </source>
</evidence>
<feature type="compositionally biased region" description="Low complexity" evidence="3">
    <location>
        <begin position="2113"/>
        <end position="2125"/>
    </location>
</feature>
<organism evidence="5 6">
    <name type="scientific">Leishmania donovani</name>
    <dbReference type="NCBI Taxonomy" id="5661"/>
    <lineage>
        <taxon>Eukaryota</taxon>
        <taxon>Discoba</taxon>
        <taxon>Euglenozoa</taxon>
        <taxon>Kinetoplastea</taxon>
        <taxon>Metakinetoplastina</taxon>
        <taxon>Trypanosomatida</taxon>
        <taxon>Trypanosomatidae</taxon>
        <taxon>Leishmaniinae</taxon>
        <taxon>Leishmania</taxon>
    </lineage>
</organism>
<dbReference type="GO" id="GO:0008270">
    <property type="term" value="F:zinc ion binding"/>
    <property type="evidence" value="ECO:0007669"/>
    <property type="project" value="UniProtKB-KW"/>
</dbReference>
<dbReference type="VEuPathDB" id="TriTrypDB:LDHU3_19.1380"/>
<name>A0A6J8FBB0_LEIDO</name>
<feature type="compositionally biased region" description="Low complexity" evidence="3">
    <location>
        <begin position="1526"/>
        <end position="1549"/>
    </location>
</feature>
<dbReference type="PANTHER" id="PTHR13270:SF13">
    <property type="entry name" value="LIMPET, ISOFORM K"/>
    <property type="match status" value="1"/>
</dbReference>
<feature type="compositionally biased region" description="Low complexity" evidence="3">
    <location>
        <begin position="1883"/>
        <end position="1917"/>
    </location>
</feature>
<feature type="compositionally biased region" description="Low complexity" evidence="3">
    <location>
        <begin position="2195"/>
        <end position="2218"/>
    </location>
</feature>
<feature type="compositionally biased region" description="Basic and acidic residues" evidence="3">
    <location>
        <begin position="1211"/>
        <end position="1228"/>
    </location>
</feature>
<feature type="compositionally biased region" description="Low complexity" evidence="3">
    <location>
        <begin position="2153"/>
        <end position="2176"/>
    </location>
</feature>
<feature type="compositionally biased region" description="Basic and acidic residues" evidence="3">
    <location>
        <begin position="2135"/>
        <end position="2144"/>
    </location>
</feature>
<feature type="compositionally biased region" description="Low complexity" evidence="3">
    <location>
        <begin position="1330"/>
        <end position="1355"/>
    </location>
</feature>
<feature type="region of interest" description="Disordered" evidence="3">
    <location>
        <begin position="1211"/>
        <end position="1358"/>
    </location>
</feature>
<feature type="compositionally biased region" description="Low complexity" evidence="3">
    <location>
        <begin position="551"/>
        <end position="565"/>
    </location>
</feature>
<feature type="region of interest" description="Disordered" evidence="3">
    <location>
        <begin position="1425"/>
        <end position="1559"/>
    </location>
</feature>
<feature type="compositionally biased region" description="Polar residues" evidence="3">
    <location>
        <begin position="2282"/>
        <end position="2292"/>
    </location>
</feature>
<feature type="region of interest" description="Disordered" evidence="3">
    <location>
        <begin position="632"/>
        <end position="660"/>
    </location>
</feature>
<protein>
    <submittedName>
        <fullName evidence="5">Hypothetical_protein_conserved</fullName>
    </submittedName>
</protein>
<feature type="region of interest" description="Disordered" evidence="3">
    <location>
        <begin position="2113"/>
        <end position="2379"/>
    </location>
</feature>
<accession>A0A6J8FBB0</accession>
<feature type="compositionally biased region" description="Basic and acidic residues" evidence="3">
    <location>
        <begin position="1238"/>
        <end position="1247"/>
    </location>
</feature>
<feature type="compositionally biased region" description="Low complexity" evidence="3">
    <location>
        <begin position="1281"/>
        <end position="1299"/>
    </location>
</feature>
<dbReference type="CDD" id="cd06503">
    <property type="entry name" value="ATP-synt_Fo_b"/>
    <property type="match status" value="1"/>
</dbReference>
<dbReference type="Proteomes" id="UP000601710">
    <property type="component" value="Chromosome 19"/>
</dbReference>
<feature type="compositionally biased region" description="Low complexity" evidence="3">
    <location>
        <begin position="157"/>
        <end position="173"/>
    </location>
</feature>
<evidence type="ECO:0000256" key="1">
    <source>
        <dbReference type="PROSITE-ProRule" id="PRU00175"/>
    </source>
</evidence>
<feature type="compositionally biased region" description="Polar residues" evidence="3">
    <location>
        <begin position="1312"/>
        <end position="1329"/>
    </location>
</feature>
<reference evidence="5" key="1">
    <citation type="submission" date="2020-06" db="EMBL/GenBank/DDBJ databases">
        <authorList>
            <person name="Camacho E."/>
            <person name="Gonzalez-de la Fuente S."/>
            <person name="Rastrojo A."/>
            <person name="Peiro-Pastor R."/>
            <person name="Solana JC."/>
            <person name="Tabera L."/>
            <person name="Gamarro F."/>
            <person name="Carrasco-Ramiro F."/>
            <person name="Requena JM."/>
            <person name="Aguado B."/>
        </authorList>
    </citation>
    <scope>NUCLEOTIDE SEQUENCE</scope>
</reference>
<feature type="region of interest" description="Disordered" evidence="3">
    <location>
        <begin position="1959"/>
        <end position="1983"/>
    </location>
</feature>
<sequence length="2678" mass="290427">MAGLQSENISINSTRLPEQSTSDKDICVFCLRRATSSASDPHAPLFPFFSLVDCRHYACQPCALVHCDNAGRRIFCPKCHCVSRLAQSGRRRTRSAAAATDADADRVSIDDGVSSTRSRRTRTGTTPHRSALKGKSGTLKRRASSVQFPANPTTSIVPGDGVSVASGAVAVPSEGDSAGEQHHQRRASSPLTQEAVDALPLDPVEARRRRAREQQQQLRAAEAAAKAEKAVGLYAITAAPPPKVAPHPPSATAASGLATNEGFKKVKDRSRSQPVPKLPHTILEPKEEYPVPPPLVLHTVEEEEAHAPAATGESGRDAKPVLPAAAAGATAAATAEEDVKAEKSASALAPAWKTSVTPRQMEDEVEAAMAASADKSQTTGVLPPPTGTPEELARPHQLLDDCENTEAEERGVVGDLEAHERAALMQRMEEEDTAIRARRGLVVEFDSTPILSQQQHPTLQNQHSHHDNTGSISLVDFSDQVSVTSDDELSQRASGYKSATRSDSASRRRRRTSVNGASELRAQSHENMAGESDARPEKGGQAAAARTPGDALSSAAKSVAGSGSAENTLSPMTAARQGRVLASEEVDDGGKLIATRAALAEADAKAKAEAEAARAAAEAEAHAEAIRTAEEARALAEGQERARQRQLQREAVEEAAEQKRQQQRQEEEVLRQRQQHEERAAFACQALQDREGLAREALEQAEAAVREHYERGADEWLTAALPHELEAQRLVRAAAERRREQEQQQAHLAAEEGLDRDEVEEAEANAWSWLLSGARVDRVVAATEEGDRVQREYEELRFERLQLQLREDTAELVHEEAHGRASFIEYEAATRSLLQSHHAVQRQALAEGERRQEVELLKKAAARREAALRQRFQWELDELDAEEVSGRAMLREVEREERRTAHLVFLQTLASIRRKEVLAQHAAAVAAAAAADEPGGTSVLSEASTMIAAQVHRRVQQRQTDAAVPLMIEGDGDGVDDNTADMVGAATPPQFRTPLITAKELAELRAREASYAAELQAALERLREAERRVAEEAAIRAQAEQERQAAHAESQRLLQEAEQRAEQRIREARDAAEQLLQAQLADLRDEAVRRAEHAAVMQALAEEEQRAVLEAKLQAAQRQLDEAQQRAQEEVRRARADAAEMAAADAARAAREAQRRDEEWQERCRAEHLLRLAEQEREKEEAVRRLAEIEVRAAEAVRLAREEAARTAAEAQERLAEMERRQQAREAEVQSAAQRVRSVRDSLREFDSSTQSSRYATPFRAVLPGQRPPTSSSSYRAPSLVAASSTHATHTAGAVATQASVHTPLQTPPLVPSSSRTSSAVRRQPSAQSPTPRVAARVPAAGAAASLAPSDATPPKVIISSQHTPLSSAVAPGLGRSGAAVPSSSASAAGATSLAAMDPADIIRAAIRSAVQEIVEAQRRTQTLQDRAEQNVELSERRYHRRQSDRLRAARDVAAIESSYAASEVDESEERHQRWRAWSQQPHQRTRQRQPVRGCERDSRVASSRMSEERLRSVRSSRGDYAQEVSESPWTRSSSSPASRLSPTGAPLSTAPPAPAARSVSSNTLLSTSSVYFDNSYQPSAAAFGAAHQHFRRNGCDYAAVQQQQQQQQQRLASFAPYSSASRVLFAPRVAHQAREAWAAEDGECGYAQRMHAGVGARAYSRVASEQQQRYATGAAQPPPRQPLLQTVGVAAALPSAAHAYNEPEPLPPAPAAMEYSPPPRRSTTRAAAEVVPQQQSRPAGVGANVGSGGGIAALPEPSRMCPRCYRTDTTSPCWRCGEMICRHCGLPPGSARKLCCTAHHRAQLREFTRRKTYESGKAATTVGAGKVPSPPPPQQQQQQQQQQRLRGEQQVQTSFASSAASARSHDAAHFADEPAARLDVGTSPLTSISPPSMISPSAYRAPEQRQRQQQQPQAQPHYPSSYQAFTMAGPAAPSQQPIYSPGYHSAATTYPYAYSHPMSQPHQLPTHQLPFYADSERPHPMPPPLDPYVQPFGQPQPYAPFGYSVRAATAALGSAATGADFAAPMTVSEAQRQQGTTAVAAEAWATHEVPPPESRAAAFGAVARHHASPAELTQSPPPPSALPPSQQEGASEVMGLRAAEGGAMIETVAPAAAAVDDTPDAQVQRRPSTSSWVNDDRTHREAEQTVAAESRTLPNATVAAAVAGSAAADASLPDSAPEKQGGTTAPVDARSTPDGGAAAENDGDGTSAATAGATAAAVLEEPKTERKKTFPAFFVSLGDGDDAAEPRRPKPPTPRNFVPSQLAPPTPPRKQQRRTLPSGMLLTSLNRSGRQSAHHQHQCRKLSPLQAHETNCARNSRKSVSPCRGFGVHRRQRHTSPSPYEQVPKASGARDGPRKTPSHPSSKQRQRQHAHANGTATSITKSIKSYIKSLSPMVVVDESGTPVVYEDVRKVESNNPWMQQQPQRPQGWSATATPAAHDIYLSSGGIRSVGAEAERNRPESSHGHSKVGRYYVNVPSQPHDSSPQKHQHHQHQRSSHSDSYYPYFTSSGATSETQSQPPQQQLQQHLYAPPQSHIQTDITYAAPFVDRRVPTLAELEKRLQQLRIVDEYEAAQYHRRQAQRAHQQQQQRIHVLLHSPGAVAAGGNTGTFVTASSWATRELAQPLQRRHSSATGRHPQQRTVSPPWRTDLNSSPVRPRWDISQPRSPIYHPAPATMTGN</sequence>
<dbReference type="InterPro" id="IPR001841">
    <property type="entry name" value="Znf_RING"/>
</dbReference>
<feature type="coiled-coil region" evidence="2">
    <location>
        <begin position="204"/>
        <end position="231"/>
    </location>
</feature>
<evidence type="ECO:0000256" key="2">
    <source>
        <dbReference type="SAM" id="Coils"/>
    </source>
</evidence>
<proteinExistence type="predicted"/>
<keyword evidence="2" id="KW-0175">Coiled coil</keyword>
<feature type="compositionally biased region" description="Polar residues" evidence="3">
    <location>
        <begin position="2505"/>
        <end position="2514"/>
    </location>
</feature>
<dbReference type="VEuPathDB" id="TriTrypDB:LdCL_190016500"/>
<feature type="region of interest" description="Disordered" evidence="3">
    <location>
        <begin position="1703"/>
        <end position="1745"/>
    </location>
</feature>
<dbReference type="EMBL" id="LR812639">
    <property type="protein sequence ID" value="CAC5429506.1"/>
    <property type="molecule type" value="Genomic_DNA"/>
</dbReference>
<feature type="compositionally biased region" description="Basic and acidic residues" evidence="3">
    <location>
        <begin position="2453"/>
        <end position="2463"/>
    </location>
</feature>
<feature type="region of interest" description="Disordered" evidence="3">
    <location>
        <begin position="1881"/>
        <end position="1941"/>
    </location>
</feature>
<evidence type="ECO:0000259" key="4">
    <source>
        <dbReference type="PROSITE" id="PS50089"/>
    </source>
</evidence>